<keyword evidence="1 3" id="KW-0807">Transducer</keyword>
<feature type="domain" description="Methyl-accepting transducer" evidence="5">
    <location>
        <begin position="211"/>
        <end position="447"/>
    </location>
</feature>
<feature type="transmembrane region" description="Helical" evidence="4">
    <location>
        <begin position="17"/>
        <end position="36"/>
    </location>
</feature>
<dbReference type="EMBL" id="JBBMEX010000004">
    <property type="protein sequence ID" value="MEQ2557226.1"/>
    <property type="molecule type" value="Genomic_DNA"/>
</dbReference>
<evidence type="ECO:0000313" key="6">
    <source>
        <dbReference type="EMBL" id="MEQ2557226.1"/>
    </source>
</evidence>
<dbReference type="SUPFAM" id="SSF58104">
    <property type="entry name" value="Methyl-accepting chemotaxis protein (MCP) signaling domain"/>
    <property type="match status" value="1"/>
</dbReference>
<keyword evidence="4" id="KW-1133">Transmembrane helix</keyword>
<dbReference type="PROSITE" id="PS50111">
    <property type="entry name" value="CHEMOTAXIS_TRANSDUC_2"/>
    <property type="match status" value="1"/>
</dbReference>
<feature type="transmembrane region" description="Helical" evidence="4">
    <location>
        <begin position="75"/>
        <end position="107"/>
    </location>
</feature>
<feature type="transmembrane region" description="Helical" evidence="4">
    <location>
        <begin position="147"/>
        <end position="166"/>
    </location>
</feature>
<dbReference type="InterPro" id="IPR004090">
    <property type="entry name" value="Chemotax_Me-accpt_rcpt"/>
</dbReference>
<accession>A0ABV1HBX8</accession>
<protein>
    <submittedName>
        <fullName evidence="6">Methyl-accepting chemotaxis protein</fullName>
    </submittedName>
</protein>
<dbReference type="PANTHER" id="PTHR32089:SF112">
    <property type="entry name" value="LYSOZYME-LIKE PROTEIN-RELATED"/>
    <property type="match status" value="1"/>
</dbReference>
<name>A0ABV1HBX8_9FIRM</name>
<evidence type="ECO:0000259" key="5">
    <source>
        <dbReference type="PROSITE" id="PS50111"/>
    </source>
</evidence>
<dbReference type="RefSeq" id="WP_353530333.1">
    <property type="nucleotide sequence ID" value="NZ_JBBMEX010000004.1"/>
</dbReference>
<keyword evidence="7" id="KW-1185">Reference proteome</keyword>
<evidence type="ECO:0000256" key="2">
    <source>
        <dbReference type="ARBA" id="ARBA00029447"/>
    </source>
</evidence>
<evidence type="ECO:0000313" key="7">
    <source>
        <dbReference type="Proteomes" id="UP001454489"/>
    </source>
</evidence>
<sequence>MEEKVITDVERNNRTAMIAYIIDTVVMLTFCVLQAATGLQTWLYVLGLSILGLVPAGLELVYWKKDHNTPMIKHFVAIGFAIFYSVALFTAKNNLVFAFVIPMILIVSVYNDVRYSIMINTGTVIESLLVGIIGAKTGRFGYAGSDSAIIQVVIMILVGIYSIMAARTAQSNAEHKVGRIKKVQSQTEAVLKNMEELSETLKTGIEATYIDLEKLERASGVTKEAMQGVSVGANDTALAVQDQLLQTEEIQKKVDVVNDANEQIVDSMQQTLSVLKDGNQDMEVLVQKVEVSVKNGADVAEKLQTLDKYMEQMNTIVELIKSIASQTSLLALNASIEAARAGEAGKGFAVVATEISGMASQTNEATVHITELIENVSTAITEVVEVIYQMISGINEEKQSAENTAGSFQSIQHNTLAIQSQVENLTHSVEELKEANRVIMESIQTISAVSEEVSAHAGETMNAEEENTDTLKKIEERMKELVKTVSEKNS</sequence>
<dbReference type="Gene3D" id="1.10.287.950">
    <property type="entry name" value="Methyl-accepting chemotaxis protein"/>
    <property type="match status" value="1"/>
</dbReference>
<feature type="transmembrane region" description="Helical" evidence="4">
    <location>
        <begin position="42"/>
        <end position="63"/>
    </location>
</feature>
<proteinExistence type="inferred from homology"/>
<dbReference type="SMART" id="SM00283">
    <property type="entry name" value="MA"/>
    <property type="match status" value="1"/>
</dbReference>
<dbReference type="Proteomes" id="UP001454489">
    <property type="component" value="Unassembled WGS sequence"/>
</dbReference>
<feature type="transmembrane region" description="Helical" evidence="4">
    <location>
        <begin position="113"/>
        <end position="135"/>
    </location>
</feature>
<comment type="caution">
    <text evidence="6">The sequence shown here is derived from an EMBL/GenBank/DDBJ whole genome shotgun (WGS) entry which is preliminary data.</text>
</comment>
<evidence type="ECO:0000256" key="4">
    <source>
        <dbReference type="SAM" id="Phobius"/>
    </source>
</evidence>
<gene>
    <name evidence="6" type="ORF">WMO43_04955</name>
</gene>
<comment type="similarity">
    <text evidence="2">Belongs to the methyl-accepting chemotaxis (MCP) protein family.</text>
</comment>
<dbReference type="Pfam" id="PF00015">
    <property type="entry name" value="MCPsignal"/>
    <property type="match status" value="1"/>
</dbReference>
<reference evidence="6 7" key="1">
    <citation type="submission" date="2024-03" db="EMBL/GenBank/DDBJ databases">
        <title>Human intestinal bacterial collection.</title>
        <authorList>
            <person name="Pauvert C."/>
            <person name="Hitch T.C.A."/>
            <person name="Clavel T."/>
        </authorList>
    </citation>
    <scope>NUCLEOTIDE SEQUENCE [LARGE SCALE GENOMIC DNA]</scope>
    <source>
        <strain evidence="6 7">CLA-AA-H185</strain>
    </source>
</reference>
<keyword evidence="4" id="KW-0472">Membrane</keyword>
<organism evidence="6 7">
    <name type="scientific">Maccoyibacter intestinihominis</name>
    <dbReference type="NCBI Taxonomy" id="3133499"/>
    <lineage>
        <taxon>Bacteria</taxon>
        <taxon>Bacillati</taxon>
        <taxon>Bacillota</taxon>
        <taxon>Clostridia</taxon>
        <taxon>Lachnospirales</taxon>
        <taxon>Lachnospiraceae</taxon>
        <taxon>Maccoyibacter</taxon>
    </lineage>
</organism>
<dbReference type="PANTHER" id="PTHR32089">
    <property type="entry name" value="METHYL-ACCEPTING CHEMOTAXIS PROTEIN MCPB"/>
    <property type="match status" value="1"/>
</dbReference>
<keyword evidence="4" id="KW-0812">Transmembrane</keyword>
<dbReference type="PRINTS" id="PR00260">
    <property type="entry name" value="CHEMTRNSDUCR"/>
</dbReference>
<evidence type="ECO:0000256" key="3">
    <source>
        <dbReference type="PROSITE-ProRule" id="PRU00284"/>
    </source>
</evidence>
<dbReference type="InterPro" id="IPR004089">
    <property type="entry name" value="MCPsignal_dom"/>
</dbReference>
<evidence type="ECO:0000256" key="1">
    <source>
        <dbReference type="ARBA" id="ARBA00023224"/>
    </source>
</evidence>